<organism evidence="2 3">
    <name type="scientific">Anncaliia algerae PRA339</name>
    <dbReference type="NCBI Taxonomy" id="1288291"/>
    <lineage>
        <taxon>Eukaryota</taxon>
        <taxon>Fungi</taxon>
        <taxon>Fungi incertae sedis</taxon>
        <taxon>Microsporidia</taxon>
        <taxon>Tubulinosematoidea</taxon>
        <taxon>Tubulinosematidae</taxon>
        <taxon>Anncaliia</taxon>
    </lineage>
</organism>
<keyword evidence="1" id="KW-0812">Transmembrane</keyword>
<evidence type="ECO:0000256" key="1">
    <source>
        <dbReference type="SAM" id="Phobius"/>
    </source>
</evidence>
<protein>
    <submittedName>
        <fullName evidence="2">Uncharacterized protein</fullName>
    </submittedName>
</protein>
<dbReference type="HOGENOM" id="CLU_1402120_0_0_1"/>
<feature type="transmembrane region" description="Helical" evidence="1">
    <location>
        <begin position="142"/>
        <end position="162"/>
    </location>
</feature>
<gene>
    <name evidence="2" type="ORF">H312_01526</name>
</gene>
<evidence type="ECO:0000313" key="3">
    <source>
        <dbReference type="Proteomes" id="UP000030655"/>
    </source>
</evidence>
<dbReference type="AlphaFoldDB" id="A0A059F1L7"/>
<dbReference type="VEuPathDB" id="MicrosporidiaDB:H312_01526"/>
<dbReference type="OrthoDB" id="10320189at2759"/>
<keyword evidence="3" id="KW-1185">Reference proteome</keyword>
<reference evidence="2 3" key="2">
    <citation type="submission" date="2014-03" db="EMBL/GenBank/DDBJ databases">
        <title>The Genome Sequence of Anncaliia algerae insect isolate PRA339.</title>
        <authorList>
            <consortium name="The Broad Institute Genome Sequencing Platform"/>
            <consortium name="The Broad Institute Genome Sequencing Center for Infectious Disease"/>
            <person name="Cuomo C."/>
            <person name="Becnel J."/>
            <person name="Sanscrainte N."/>
            <person name="Walker B."/>
            <person name="Young S.K."/>
            <person name="Zeng Q."/>
            <person name="Gargeya S."/>
            <person name="Fitzgerald M."/>
            <person name="Haas B."/>
            <person name="Abouelleil A."/>
            <person name="Alvarado L."/>
            <person name="Arachchi H.M."/>
            <person name="Berlin A.M."/>
            <person name="Chapman S.B."/>
            <person name="Dewar J."/>
            <person name="Goldberg J."/>
            <person name="Griggs A."/>
            <person name="Gujja S."/>
            <person name="Hansen M."/>
            <person name="Howarth C."/>
            <person name="Imamovic A."/>
            <person name="Larimer J."/>
            <person name="McCowan C."/>
            <person name="Murphy C."/>
            <person name="Neiman D."/>
            <person name="Pearson M."/>
            <person name="Priest M."/>
            <person name="Roberts A."/>
            <person name="Saif S."/>
            <person name="Shea T."/>
            <person name="Sisk P."/>
            <person name="Sykes S."/>
            <person name="Wortman J."/>
            <person name="Nusbaum C."/>
            <person name="Birren B."/>
        </authorList>
    </citation>
    <scope>NUCLEOTIDE SEQUENCE [LARGE SCALE GENOMIC DNA]</scope>
    <source>
        <strain evidence="2 3">PRA339</strain>
    </source>
</reference>
<keyword evidence="1" id="KW-0472">Membrane</keyword>
<keyword evidence="1" id="KW-1133">Transmembrane helix</keyword>
<dbReference type="EMBL" id="KK365152">
    <property type="protein sequence ID" value="KCZ81040.1"/>
    <property type="molecule type" value="Genomic_DNA"/>
</dbReference>
<dbReference type="Proteomes" id="UP000030655">
    <property type="component" value="Unassembled WGS sequence"/>
</dbReference>
<evidence type="ECO:0000313" key="2">
    <source>
        <dbReference type="EMBL" id="KCZ81040.1"/>
    </source>
</evidence>
<proteinExistence type="predicted"/>
<accession>A0A059F1L7</accession>
<reference evidence="3" key="1">
    <citation type="submission" date="2013-02" db="EMBL/GenBank/DDBJ databases">
        <authorList>
            <consortium name="The Broad Institute Genome Sequencing Platform"/>
            <person name="Cuomo C."/>
            <person name="Becnel J."/>
            <person name="Sanscrainte N."/>
            <person name="Walker B."/>
            <person name="Young S.K."/>
            <person name="Zeng Q."/>
            <person name="Gargeya S."/>
            <person name="Fitzgerald M."/>
            <person name="Haas B."/>
            <person name="Abouelleil A."/>
            <person name="Alvarado L."/>
            <person name="Arachchi H.M."/>
            <person name="Berlin A.M."/>
            <person name="Chapman S.B."/>
            <person name="Dewar J."/>
            <person name="Goldberg J."/>
            <person name="Griggs A."/>
            <person name="Gujja S."/>
            <person name="Hansen M."/>
            <person name="Howarth C."/>
            <person name="Imamovic A."/>
            <person name="Larimer J."/>
            <person name="McCowan C."/>
            <person name="Murphy C."/>
            <person name="Neiman D."/>
            <person name="Pearson M."/>
            <person name="Priest M."/>
            <person name="Roberts A."/>
            <person name="Saif S."/>
            <person name="Shea T."/>
            <person name="Sisk P."/>
            <person name="Sykes S."/>
            <person name="Wortman J."/>
            <person name="Nusbaum C."/>
            <person name="Birren B."/>
        </authorList>
    </citation>
    <scope>NUCLEOTIDE SEQUENCE [LARGE SCALE GENOMIC DNA]</scope>
    <source>
        <strain evidence="3">PRA339</strain>
    </source>
</reference>
<sequence>MYCYLFILISGNSNSLNNSNATIFPLLENNNVDSTSNKGRTFKLLDSWEEINGTIFIRPNCTEERIDNYCLKNGEYNTLENLKNYVIAFKNCKSNDLNCTKLANCDEYQKQACELIKQDDKNKLSEISTYPKNLYIPNQTDYNYLIALVTISLIFIIIYFAYRNYGKIKNYIKKFTSKSEDENIAILELEEIAI</sequence>
<name>A0A059F1L7_9MICR</name>